<feature type="region of interest" description="Disordered" evidence="1">
    <location>
        <begin position="329"/>
        <end position="356"/>
    </location>
</feature>
<name>R0K7D9_ANAPL</name>
<gene>
    <name evidence="2" type="ORF">Anapl_09569</name>
</gene>
<proteinExistence type="predicted"/>
<keyword evidence="2" id="KW-0808">Transferase</keyword>
<organism evidence="2 3">
    <name type="scientific">Anas platyrhynchos</name>
    <name type="common">Mallard</name>
    <name type="synonym">Anas boschas</name>
    <dbReference type="NCBI Taxonomy" id="8839"/>
    <lineage>
        <taxon>Eukaryota</taxon>
        <taxon>Metazoa</taxon>
        <taxon>Chordata</taxon>
        <taxon>Craniata</taxon>
        <taxon>Vertebrata</taxon>
        <taxon>Euteleostomi</taxon>
        <taxon>Archelosauria</taxon>
        <taxon>Archosauria</taxon>
        <taxon>Dinosauria</taxon>
        <taxon>Saurischia</taxon>
        <taxon>Theropoda</taxon>
        <taxon>Coelurosauria</taxon>
        <taxon>Aves</taxon>
        <taxon>Neognathae</taxon>
        <taxon>Galloanserae</taxon>
        <taxon>Anseriformes</taxon>
        <taxon>Anatidae</taxon>
        <taxon>Anatinae</taxon>
        <taxon>Anas</taxon>
    </lineage>
</organism>
<sequence length="476" mass="53104">MKDKWLNEGFASKIVNSETATSNNKLCLNELKPVVLNYMTEMMEFGLSEVINILINNTLSSAMASYCLLMKKLLRHQKGQKRAERENDIEKHSINPDKHLNKESEILISQKAEMDTLENLRNYDNKAFPSVLTLSVPDATQEDEIAITLENQGRTQSKLTALRTQNSPQEDLSASRASSGVSQRSQPQIQTRLLEKHIPGPTHRCQVHPMIIATDFGEPRGRRLKEPCARTLLNVNITQAAVITTSPAQPHYCDWILIQNAYFPTEATCPKSTVPCALQASLLDNPWVTAQDEEPEQLNIHLRPESHADPQTKHHFLLESKKGSEYTSGECIKKKAPKSSEQSKNTQAMRSTLRDTKQYQAKADHWTAARNRSFQENMKNSPMIRCSVSPVTAALDLRGAEIPAEVFPAGGHLMALVKVLDSGYEAGRKRRESGHGGTATAAILKKLRCPGEPQGFRHRLRTGLALSPYEPSNLVA</sequence>
<keyword evidence="3" id="KW-1185">Reference proteome</keyword>
<feature type="compositionally biased region" description="Basic and acidic residues" evidence="1">
    <location>
        <begin position="81"/>
        <end position="103"/>
    </location>
</feature>
<dbReference type="GO" id="GO:0016301">
    <property type="term" value="F:kinase activity"/>
    <property type="evidence" value="ECO:0007669"/>
    <property type="project" value="UniProtKB-KW"/>
</dbReference>
<dbReference type="AlphaFoldDB" id="R0K7D9"/>
<reference evidence="3" key="1">
    <citation type="journal article" date="2013" name="Nat. Genet.">
        <title>The duck genome and transcriptome provide insight into an avian influenza virus reservoir species.</title>
        <authorList>
            <person name="Huang Y."/>
            <person name="Li Y."/>
            <person name="Burt D.W."/>
            <person name="Chen H."/>
            <person name="Zhang Y."/>
            <person name="Qian W."/>
            <person name="Kim H."/>
            <person name="Gan S."/>
            <person name="Zhao Y."/>
            <person name="Li J."/>
            <person name="Yi K."/>
            <person name="Feng H."/>
            <person name="Zhu P."/>
            <person name="Li B."/>
            <person name="Liu Q."/>
            <person name="Fairley S."/>
            <person name="Magor K.E."/>
            <person name="Du Z."/>
            <person name="Hu X."/>
            <person name="Goodman L."/>
            <person name="Tafer H."/>
            <person name="Vignal A."/>
            <person name="Lee T."/>
            <person name="Kim K.W."/>
            <person name="Sheng Z."/>
            <person name="An Y."/>
            <person name="Searle S."/>
            <person name="Herrero J."/>
            <person name="Groenen M.A."/>
            <person name="Crooijmans R.P."/>
            <person name="Faraut T."/>
            <person name="Cai Q."/>
            <person name="Webster R.G."/>
            <person name="Aldridge J.R."/>
            <person name="Warren W.C."/>
            <person name="Bartschat S."/>
            <person name="Kehr S."/>
            <person name="Marz M."/>
            <person name="Stadler P.F."/>
            <person name="Smith J."/>
            <person name="Kraus R.H."/>
            <person name="Zhao Y."/>
            <person name="Ren L."/>
            <person name="Fei J."/>
            <person name="Morisson M."/>
            <person name="Kaiser P."/>
            <person name="Griffin D.K."/>
            <person name="Rao M."/>
            <person name="Pitel F."/>
            <person name="Wang J."/>
            <person name="Li N."/>
        </authorList>
    </citation>
    <scope>NUCLEOTIDE SEQUENCE [LARGE SCALE GENOMIC DNA]</scope>
</reference>
<evidence type="ECO:0000313" key="3">
    <source>
        <dbReference type="Proteomes" id="UP000296049"/>
    </source>
</evidence>
<feature type="region of interest" description="Disordered" evidence="1">
    <location>
        <begin position="79"/>
        <end position="103"/>
    </location>
</feature>
<accession>R0K7D9</accession>
<dbReference type="EMBL" id="KB742639">
    <property type="protein sequence ID" value="EOB06106.1"/>
    <property type="molecule type" value="Genomic_DNA"/>
</dbReference>
<protein>
    <submittedName>
        <fullName evidence="2">Hormonally up-regulated neu tumor-associated kinase</fullName>
    </submittedName>
</protein>
<evidence type="ECO:0000256" key="1">
    <source>
        <dbReference type="SAM" id="MobiDB-lite"/>
    </source>
</evidence>
<dbReference type="Proteomes" id="UP000296049">
    <property type="component" value="Unassembled WGS sequence"/>
</dbReference>
<feature type="region of interest" description="Disordered" evidence="1">
    <location>
        <begin position="156"/>
        <end position="187"/>
    </location>
</feature>
<feature type="compositionally biased region" description="Polar residues" evidence="1">
    <location>
        <begin position="339"/>
        <end position="350"/>
    </location>
</feature>
<evidence type="ECO:0000313" key="2">
    <source>
        <dbReference type="EMBL" id="EOB06106.1"/>
    </source>
</evidence>
<keyword evidence="2" id="KW-0418">Kinase</keyword>